<accession>W4M6Z2</accession>
<name>W4M6Z2_9BACT</name>
<comment type="caution">
    <text evidence="1">The sequence shown here is derived from an EMBL/GenBank/DDBJ whole genome shotgun (WGS) entry which is preliminary data.</text>
</comment>
<organism evidence="1 2">
    <name type="scientific">Candidatus Entotheonella gemina</name>
    <dbReference type="NCBI Taxonomy" id="1429439"/>
    <lineage>
        <taxon>Bacteria</taxon>
        <taxon>Pseudomonadati</taxon>
        <taxon>Nitrospinota/Tectimicrobiota group</taxon>
        <taxon>Candidatus Tectimicrobiota</taxon>
        <taxon>Candidatus Entotheonellia</taxon>
        <taxon>Candidatus Entotheonellales</taxon>
        <taxon>Candidatus Entotheonellaceae</taxon>
        <taxon>Candidatus Entotheonella</taxon>
    </lineage>
</organism>
<dbReference type="InterPro" id="IPR019270">
    <property type="entry name" value="DUF2283"/>
</dbReference>
<dbReference type="EMBL" id="AZHX01000889">
    <property type="protein sequence ID" value="ETX05701.1"/>
    <property type="molecule type" value="Genomic_DNA"/>
</dbReference>
<dbReference type="Pfam" id="PF10049">
    <property type="entry name" value="DUF2283"/>
    <property type="match status" value="1"/>
</dbReference>
<sequence length="131" mass="14222">NAPEGEEMSKPIFNYDEESDTLYVSFIPGEVATGIALNDHMLLRLNISEQRVVGLTLLNYSILAQSTEAGPRSFPLTGLPQLSPASRDLVLEVLRRPPVSELLFLSAYTPSLVDMVPIASVQPIPVATAND</sequence>
<gene>
    <name evidence="1" type="ORF">ETSY2_21430</name>
</gene>
<evidence type="ECO:0000313" key="2">
    <source>
        <dbReference type="Proteomes" id="UP000019140"/>
    </source>
</evidence>
<evidence type="ECO:0008006" key="3">
    <source>
        <dbReference type="Google" id="ProtNLM"/>
    </source>
</evidence>
<protein>
    <recommendedName>
        <fullName evidence="3">DUF2283 domain-containing protein</fullName>
    </recommendedName>
</protein>
<reference evidence="1 2" key="1">
    <citation type="journal article" date="2014" name="Nature">
        <title>An environmental bacterial taxon with a large and distinct metabolic repertoire.</title>
        <authorList>
            <person name="Wilson M.C."/>
            <person name="Mori T."/>
            <person name="Ruckert C."/>
            <person name="Uria A.R."/>
            <person name="Helf M.J."/>
            <person name="Takada K."/>
            <person name="Gernert C."/>
            <person name="Steffens U.A."/>
            <person name="Heycke N."/>
            <person name="Schmitt S."/>
            <person name="Rinke C."/>
            <person name="Helfrich E.J."/>
            <person name="Brachmann A.O."/>
            <person name="Gurgui C."/>
            <person name="Wakimoto T."/>
            <person name="Kracht M."/>
            <person name="Crusemann M."/>
            <person name="Hentschel U."/>
            <person name="Abe I."/>
            <person name="Matsunaga S."/>
            <person name="Kalinowski J."/>
            <person name="Takeyama H."/>
            <person name="Piel J."/>
        </authorList>
    </citation>
    <scope>NUCLEOTIDE SEQUENCE [LARGE SCALE GENOMIC DNA]</scope>
    <source>
        <strain evidence="2">TSY2</strain>
    </source>
</reference>
<evidence type="ECO:0000313" key="1">
    <source>
        <dbReference type="EMBL" id="ETX05701.1"/>
    </source>
</evidence>
<dbReference type="AlphaFoldDB" id="W4M6Z2"/>
<dbReference type="HOGENOM" id="CLU_2068821_0_0_7"/>
<proteinExistence type="predicted"/>
<dbReference type="Proteomes" id="UP000019140">
    <property type="component" value="Unassembled WGS sequence"/>
</dbReference>
<keyword evidence="2" id="KW-1185">Reference proteome</keyword>
<feature type="non-terminal residue" evidence="1">
    <location>
        <position position="1"/>
    </location>
</feature>